<accession>A0A8H2PIE9</accession>
<dbReference type="RefSeq" id="WP_053855662.1">
    <property type="nucleotide sequence ID" value="NZ_ANBS01000023.1"/>
</dbReference>
<keyword evidence="6" id="KW-1185">Reference proteome</keyword>
<dbReference type="GeneID" id="76727621"/>
<evidence type="ECO:0000259" key="3">
    <source>
        <dbReference type="Pfam" id="PF16751"/>
    </source>
</evidence>
<dbReference type="KEGG" id="mmuc:C1S78_021990"/>
<feature type="domain" description="Anti-sigma-D factor RsdA sigma factor binding region" evidence="3">
    <location>
        <begin position="15"/>
        <end position="58"/>
    </location>
</feature>
<sequence length="419" mass="42757">MPDSGQWPPGGGDPSLNEIRRVDRFFDALAADQHAYSTDSTEAELAFLLADWRDSIREPAVTTPVTARDAVAALQNGLHRKESRTSLTIVGSVAAALLCLGGFGTAIYAAGPNSSLYGLHTAMFGAEKARRDDQVMLAAQTEMQQVQQLIDNGQWQQAQEKLQALSPTVQSVDAPEHKQQLIQQWNALTYKVVEQNPAATLPPPGEPMPVLPSSPLTLLPVPVVETTSSSTSSSSTSTTTSSTTSSTTATSTDTSTTSSSTSTSPSESTSTSSSTSAASPTETAGSSSASSSSVTSATSSSVSTATSASVPSSTATATATGTSPATVPSSEPVVTKPPTATATQTATVAPSTQNPAPAQTVTTVAPTVEVPSVTTPAPTAPAVQPTVAPTTKEAQPEPTRERSVVTTTQAPSGSGRGEH</sequence>
<evidence type="ECO:0000313" key="6">
    <source>
        <dbReference type="Proteomes" id="UP000309231"/>
    </source>
</evidence>
<dbReference type="Pfam" id="PF16751">
    <property type="entry name" value="RsdA_SigD_bd"/>
    <property type="match status" value="1"/>
</dbReference>
<organism evidence="5">
    <name type="scientific">Mycolicibacterium mucogenicum DSM 44124</name>
    <dbReference type="NCBI Taxonomy" id="1226753"/>
    <lineage>
        <taxon>Bacteria</taxon>
        <taxon>Bacillati</taxon>
        <taxon>Actinomycetota</taxon>
        <taxon>Actinomycetes</taxon>
        <taxon>Mycobacteriales</taxon>
        <taxon>Mycobacteriaceae</taxon>
        <taxon>Mycolicibacterium</taxon>
    </lineage>
</organism>
<name>A0A8H2PIE9_MYCMU</name>
<feature type="compositionally biased region" description="Low complexity" evidence="1">
    <location>
        <begin position="224"/>
        <end position="391"/>
    </location>
</feature>
<reference evidence="4 6" key="2">
    <citation type="journal article" date="2019" name="BMC Evol. Biol.">
        <title>Comparative genomics of Mycobacterium mucogenicum and Mycobacterium neoaurum clade members emphasizing tRNA and non-coding RNA.</title>
        <authorList>
            <person name="Behra P.R.K."/>
            <person name="Pettersson B.M.F."/>
            <person name="Das S."/>
            <person name="Dasgupta S."/>
            <person name="Kirsebom L.A."/>
        </authorList>
    </citation>
    <scope>NUCLEOTIDE SEQUENCE [LARGE SCALE GENOMIC DNA]</scope>
    <source>
        <strain evidence="4 6">DSM 44124</strain>
    </source>
</reference>
<feature type="transmembrane region" description="Helical" evidence="2">
    <location>
        <begin position="87"/>
        <end position="110"/>
    </location>
</feature>
<evidence type="ECO:0000313" key="4">
    <source>
        <dbReference type="EMBL" id="QPG68135.1"/>
    </source>
</evidence>
<keyword evidence="2" id="KW-1133">Transmembrane helix</keyword>
<evidence type="ECO:0000313" key="5">
    <source>
        <dbReference type="EMBL" id="TLH54678.1"/>
    </source>
</evidence>
<dbReference type="EMBL" id="POTL01000001">
    <property type="protein sequence ID" value="TLH54678.1"/>
    <property type="molecule type" value="Genomic_DNA"/>
</dbReference>
<dbReference type="Proteomes" id="UP000309231">
    <property type="component" value="Chromosome"/>
</dbReference>
<dbReference type="InterPro" id="IPR031928">
    <property type="entry name" value="RsdA_SigD-bd"/>
</dbReference>
<feature type="compositionally biased region" description="Basic and acidic residues" evidence="1">
    <location>
        <begin position="394"/>
        <end position="403"/>
    </location>
</feature>
<reference evidence="5" key="1">
    <citation type="submission" date="2018-01" db="EMBL/GenBank/DDBJ databases">
        <title>Comparative genomics of Mycobacterium mucogenicum and Mycobacterium neoaurum clade members emphasizing tRNA and non-coding RNA.</title>
        <authorList>
            <person name="Behra P.R.K."/>
            <person name="Pettersson B.M.F."/>
            <person name="Das S."/>
            <person name="Dasgupta S."/>
            <person name="Kirsebom L.A."/>
        </authorList>
    </citation>
    <scope>NUCLEOTIDE SEQUENCE</scope>
    <source>
        <strain evidence="5">DSM 44124</strain>
    </source>
</reference>
<protein>
    <recommendedName>
        <fullName evidence="3">Anti-sigma-D factor RsdA sigma factor binding region domain-containing protein</fullName>
    </recommendedName>
</protein>
<dbReference type="Gene3D" id="6.10.250.1300">
    <property type="match status" value="1"/>
</dbReference>
<feature type="region of interest" description="Disordered" evidence="1">
    <location>
        <begin position="224"/>
        <end position="419"/>
    </location>
</feature>
<reference evidence="4 6" key="3">
    <citation type="journal article" date="2019" name="Sci. Rep.">
        <title>Insight into the biology of Mycobacterium mucogenicum and Mycobacterium neoaurum clade members.</title>
        <authorList>
            <person name="Behra P.R.K."/>
            <person name="Pettersson B.M.F."/>
            <person name="Ramesh M."/>
            <person name="Dasgupta S."/>
            <person name="Kirsebom L.A."/>
        </authorList>
    </citation>
    <scope>NUCLEOTIDE SEQUENCE [LARGE SCALE GENOMIC DNA]</scope>
    <source>
        <strain evidence="4 6">DSM 44124</strain>
    </source>
</reference>
<dbReference type="AlphaFoldDB" id="A0A8H2PIE9"/>
<proteinExistence type="predicted"/>
<keyword evidence="2" id="KW-0472">Membrane</keyword>
<evidence type="ECO:0000256" key="1">
    <source>
        <dbReference type="SAM" id="MobiDB-lite"/>
    </source>
</evidence>
<keyword evidence="2" id="KW-0812">Transmembrane</keyword>
<dbReference type="EMBL" id="CP062008">
    <property type="protein sequence ID" value="QPG68135.1"/>
    <property type="molecule type" value="Genomic_DNA"/>
</dbReference>
<gene>
    <name evidence="4" type="ORF">C1S78_021990</name>
    <name evidence="5" type="ORF">C1S78_21940</name>
</gene>
<evidence type="ECO:0000256" key="2">
    <source>
        <dbReference type="SAM" id="Phobius"/>
    </source>
</evidence>